<comment type="caution">
    <text evidence="5">The sequence shown here is derived from an EMBL/GenBank/DDBJ whole genome shotgun (WGS) entry which is preliminary data.</text>
</comment>
<name>A0A5N6AQZ6_9ACTN</name>
<evidence type="ECO:0000256" key="1">
    <source>
        <dbReference type="ARBA" id="ARBA00023015"/>
    </source>
</evidence>
<dbReference type="PANTHER" id="PTHR44846:SF17">
    <property type="entry name" value="GNTR-FAMILY TRANSCRIPTIONAL REGULATOR"/>
    <property type="match status" value="1"/>
</dbReference>
<dbReference type="GO" id="GO:0045892">
    <property type="term" value="P:negative regulation of DNA-templated transcription"/>
    <property type="evidence" value="ECO:0007669"/>
    <property type="project" value="TreeGrafter"/>
</dbReference>
<dbReference type="SUPFAM" id="SSF46785">
    <property type="entry name" value="Winged helix' DNA-binding domain"/>
    <property type="match status" value="1"/>
</dbReference>
<dbReference type="GO" id="GO:0003700">
    <property type="term" value="F:DNA-binding transcription factor activity"/>
    <property type="evidence" value="ECO:0007669"/>
    <property type="project" value="InterPro"/>
</dbReference>
<keyword evidence="2" id="KW-0238">DNA-binding</keyword>
<dbReference type="Proteomes" id="UP000314251">
    <property type="component" value="Unassembled WGS sequence"/>
</dbReference>
<evidence type="ECO:0000256" key="2">
    <source>
        <dbReference type="ARBA" id="ARBA00023125"/>
    </source>
</evidence>
<dbReference type="Gene3D" id="1.10.10.10">
    <property type="entry name" value="Winged helix-like DNA-binding domain superfamily/Winged helix DNA-binding domain"/>
    <property type="match status" value="1"/>
</dbReference>
<dbReference type="AlphaFoldDB" id="A0A5N6AQZ6"/>
<proteinExistence type="predicted"/>
<evidence type="ECO:0000313" key="5">
    <source>
        <dbReference type="EMBL" id="KAB8171111.1"/>
    </source>
</evidence>
<dbReference type="OrthoDB" id="4537656at2"/>
<dbReference type="RefSeq" id="WP_139665794.1">
    <property type="nucleotide sequence ID" value="NZ_VDLY02000001.1"/>
</dbReference>
<gene>
    <name evidence="5" type="ORF">FH607_001990</name>
</gene>
<protein>
    <submittedName>
        <fullName evidence="5">GntR family transcriptional regulator</fullName>
    </submittedName>
</protein>
<dbReference type="InterPro" id="IPR011663">
    <property type="entry name" value="UTRA"/>
</dbReference>
<dbReference type="InterPro" id="IPR036388">
    <property type="entry name" value="WH-like_DNA-bd_sf"/>
</dbReference>
<keyword evidence="1" id="KW-0805">Transcription regulation</keyword>
<dbReference type="InterPro" id="IPR036390">
    <property type="entry name" value="WH_DNA-bd_sf"/>
</dbReference>
<dbReference type="InterPro" id="IPR050679">
    <property type="entry name" value="Bact_HTH_transcr_reg"/>
</dbReference>
<evidence type="ECO:0000256" key="3">
    <source>
        <dbReference type="ARBA" id="ARBA00023163"/>
    </source>
</evidence>
<dbReference type="Pfam" id="PF07702">
    <property type="entry name" value="UTRA"/>
    <property type="match status" value="1"/>
</dbReference>
<dbReference type="PRINTS" id="PR00035">
    <property type="entry name" value="HTHGNTR"/>
</dbReference>
<dbReference type="PROSITE" id="PS50949">
    <property type="entry name" value="HTH_GNTR"/>
    <property type="match status" value="1"/>
</dbReference>
<evidence type="ECO:0000313" key="6">
    <source>
        <dbReference type="Proteomes" id="UP000314251"/>
    </source>
</evidence>
<dbReference type="SMART" id="SM00345">
    <property type="entry name" value="HTH_GNTR"/>
    <property type="match status" value="1"/>
</dbReference>
<dbReference type="SMART" id="SM00866">
    <property type="entry name" value="UTRA"/>
    <property type="match status" value="1"/>
</dbReference>
<dbReference type="InterPro" id="IPR028978">
    <property type="entry name" value="Chorismate_lyase_/UTRA_dom_sf"/>
</dbReference>
<keyword evidence="3" id="KW-0804">Transcription</keyword>
<dbReference type="PANTHER" id="PTHR44846">
    <property type="entry name" value="MANNOSYL-D-GLYCERATE TRANSPORT/METABOLISM SYSTEM REPRESSOR MNGR-RELATED"/>
    <property type="match status" value="1"/>
</dbReference>
<evidence type="ECO:0000259" key="4">
    <source>
        <dbReference type="PROSITE" id="PS50949"/>
    </source>
</evidence>
<feature type="domain" description="HTH gntR-type" evidence="4">
    <location>
        <begin position="3"/>
        <end position="71"/>
    </location>
</feature>
<keyword evidence="6" id="KW-1185">Reference proteome</keyword>
<reference evidence="5" key="1">
    <citation type="submission" date="2019-10" db="EMBL/GenBank/DDBJ databases">
        <title>Nonomuraea sp. nov., isolated from Phyllanthus amarus.</title>
        <authorList>
            <person name="Klykleung N."/>
            <person name="Tanasupawat S."/>
        </authorList>
    </citation>
    <scope>NUCLEOTIDE SEQUENCE [LARGE SCALE GENOMIC DNA]</scope>
    <source>
        <strain evidence="5">3MP-10</strain>
    </source>
</reference>
<dbReference type="CDD" id="cd07377">
    <property type="entry name" value="WHTH_GntR"/>
    <property type="match status" value="1"/>
</dbReference>
<accession>A0A5N6AQZ6</accession>
<dbReference type="GO" id="GO:0003677">
    <property type="term" value="F:DNA binding"/>
    <property type="evidence" value="ECO:0007669"/>
    <property type="project" value="UniProtKB-KW"/>
</dbReference>
<dbReference type="InterPro" id="IPR000524">
    <property type="entry name" value="Tscrpt_reg_HTH_GntR"/>
</dbReference>
<organism evidence="5 6">
    <name type="scientific">Streptomyces mimosae</name>
    <dbReference type="NCBI Taxonomy" id="2586635"/>
    <lineage>
        <taxon>Bacteria</taxon>
        <taxon>Bacillati</taxon>
        <taxon>Actinomycetota</taxon>
        <taxon>Actinomycetes</taxon>
        <taxon>Kitasatosporales</taxon>
        <taxon>Streptomycetaceae</taxon>
        <taxon>Streptomyces</taxon>
    </lineage>
</organism>
<dbReference type="Gene3D" id="3.40.1410.10">
    <property type="entry name" value="Chorismate lyase-like"/>
    <property type="match status" value="1"/>
</dbReference>
<dbReference type="EMBL" id="VDLY02000001">
    <property type="protein sequence ID" value="KAB8171111.1"/>
    <property type="molecule type" value="Genomic_DNA"/>
</dbReference>
<sequence length="241" mass="26575">MRTVQYQRIADELRQQITGGHLAPGERLPSEQQLASTYRVGVPTVRQATTQLEAEGLVDKRHGRGTFVRAQQPRTQYRDDRHAWTEWKPTPAHTTHRTVRRREADRPLSALLAVPLGTPITECRYTTNTPDRAPHIVVHAYVLPDLLPGPGPATAPDPWADDLHRALTTAGIELATVTERLTARPPTADEAQAMNLPGGVALLEITRTTTDTTGRIITAARLHLAGDRTEAIFSRPAPQPN</sequence>
<dbReference type="SUPFAM" id="SSF64288">
    <property type="entry name" value="Chorismate lyase-like"/>
    <property type="match status" value="1"/>
</dbReference>
<dbReference type="Pfam" id="PF00392">
    <property type="entry name" value="GntR"/>
    <property type="match status" value="1"/>
</dbReference>